<evidence type="ECO:0000259" key="3">
    <source>
        <dbReference type="Pfam" id="PF01408"/>
    </source>
</evidence>
<feature type="domain" description="Single-stranded DNA binding protein Ssb-like OB fold" evidence="4">
    <location>
        <begin position="403"/>
        <end position="482"/>
    </location>
</feature>
<dbReference type="InterPro" id="IPR036291">
    <property type="entry name" value="NAD(P)-bd_dom_sf"/>
</dbReference>
<dbReference type="EMBL" id="CAJNNW010002278">
    <property type="protein sequence ID" value="CAE8644092.1"/>
    <property type="molecule type" value="Genomic_DNA"/>
</dbReference>
<evidence type="ECO:0008006" key="10">
    <source>
        <dbReference type="Google" id="ProtNLM"/>
    </source>
</evidence>
<dbReference type="Gene3D" id="3.30.360.10">
    <property type="entry name" value="Dihydrodipicolinate Reductase, domain 2"/>
    <property type="match status" value="1"/>
</dbReference>
<evidence type="ECO:0000313" key="7">
    <source>
        <dbReference type="EMBL" id="CAE8644092.1"/>
    </source>
</evidence>
<evidence type="ECO:0000313" key="8">
    <source>
        <dbReference type="Proteomes" id="UP000626109"/>
    </source>
</evidence>
<proteinExistence type="inferred from homology"/>
<evidence type="ECO:0000259" key="5">
    <source>
        <dbReference type="Pfam" id="PF22725"/>
    </source>
</evidence>
<dbReference type="InterPro" id="IPR012340">
    <property type="entry name" value="NA-bd_OB-fold"/>
</dbReference>
<dbReference type="Proteomes" id="UP000654075">
    <property type="component" value="Unassembled WGS sequence"/>
</dbReference>
<dbReference type="PANTHER" id="PTHR46368:SF4">
    <property type="entry name" value="OS10G0403700 PROTEIN"/>
    <property type="match status" value="1"/>
</dbReference>
<dbReference type="GO" id="GO:0000166">
    <property type="term" value="F:nucleotide binding"/>
    <property type="evidence" value="ECO:0007669"/>
    <property type="project" value="InterPro"/>
</dbReference>
<protein>
    <recommendedName>
        <fullName evidence="10">Gfo/Idh/MocA-like oxidoreductase N-terminal domain-containing protein</fullName>
    </recommendedName>
</protein>
<dbReference type="Pfam" id="PF21473">
    <property type="entry name" value="OB_Ssb-like"/>
    <property type="match status" value="1"/>
</dbReference>
<dbReference type="AlphaFoldDB" id="A0A813I359"/>
<feature type="region of interest" description="Disordered" evidence="2">
    <location>
        <begin position="344"/>
        <end position="401"/>
    </location>
</feature>
<dbReference type="Pfam" id="PF01408">
    <property type="entry name" value="GFO_IDH_MocA"/>
    <property type="match status" value="1"/>
</dbReference>
<feature type="compositionally biased region" description="Basic and acidic residues" evidence="2">
    <location>
        <begin position="350"/>
        <end position="364"/>
    </location>
</feature>
<dbReference type="InterPro" id="IPR000683">
    <property type="entry name" value="Gfo/Idh/MocA-like_OxRdtase_N"/>
</dbReference>
<accession>A0A813I359</accession>
<dbReference type="EMBL" id="CAJNNV010030150">
    <property type="protein sequence ID" value="CAE8631512.1"/>
    <property type="molecule type" value="Genomic_DNA"/>
</dbReference>
<organism evidence="7 8">
    <name type="scientific">Polarella glacialis</name>
    <name type="common">Dinoflagellate</name>
    <dbReference type="NCBI Taxonomy" id="89957"/>
    <lineage>
        <taxon>Eukaryota</taxon>
        <taxon>Sar</taxon>
        <taxon>Alveolata</taxon>
        <taxon>Dinophyceae</taxon>
        <taxon>Suessiales</taxon>
        <taxon>Suessiaceae</taxon>
        <taxon>Polarella</taxon>
    </lineage>
</organism>
<name>A0A813I359_POLGL</name>
<dbReference type="Pfam" id="PF22725">
    <property type="entry name" value="GFO_IDH_MocA_C3"/>
    <property type="match status" value="1"/>
</dbReference>
<feature type="compositionally biased region" description="Basic and acidic residues" evidence="2">
    <location>
        <begin position="374"/>
        <end position="389"/>
    </location>
</feature>
<comment type="caution">
    <text evidence="7">The sequence shown here is derived from an EMBL/GenBank/DDBJ whole genome shotgun (WGS) entry which is preliminary data.</text>
</comment>
<keyword evidence="9" id="KW-1185">Reference proteome</keyword>
<evidence type="ECO:0000256" key="1">
    <source>
        <dbReference type="ARBA" id="ARBA00010928"/>
    </source>
</evidence>
<dbReference type="PANTHER" id="PTHR46368">
    <property type="match status" value="1"/>
</dbReference>
<dbReference type="InterPro" id="IPR048970">
    <property type="entry name" value="OB_Ssb-like"/>
</dbReference>
<feature type="domain" description="GFO/IDH/MocA-like oxidoreductase" evidence="5">
    <location>
        <begin position="136"/>
        <end position="256"/>
    </location>
</feature>
<reference evidence="7" key="1">
    <citation type="submission" date="2021-02" db="EMBL/GenBank/DDBJ databases">
        <authorList>
            <person name="Dougan E. K."/>
            <person name="Rhodes N."/>
            <person name="Thang M."/>
            <person name="Chan C."/>
        </authorList>
    </citation>
    <scope>NUCLEOTIDE SEQUENCE</scope>
</reference>
<dbReference type="OrthoDB" id="2129491at2759"/>
<dbReference type="SUPFAM" id="SSF50249">
    <property type="entry name" value="Nucleic acid-binding proteins"/>
    <property type="match status" value="1"/>
</dbReference>
<dbReference type="Gene3D" id="3.40.50.720">
    <property type="entry name" value="NAD(P)-binding Rossmann-like Domain"/>
    <property type="match status" value="1"/>
</dbReference>
<gene>
    <name evidence="6" type="ORF">PGLA1383_LOCUS47613</name>
    <name evidence="7" type="ORF">PGLA2088_LOCUS2747</name>
</gene>
<dbReference type="InterPro" id="IPR055170">
    <property type="entry name" value="GFO_IDH_MocA-like_dom"/>
</dbReference>
<sequence>MAESTVRWGIIGTAGIAEKVSVALAEASNATCVAVASRDKDKAEKFIADNCPGARAYGSYQELLDDDEVQVVYIPLPTGLRLEWVLKAAEKKKHVLCEKPIAANLGDARKMVDACQAAGVQFMDNTMFLLHERTTAMRAVLDDEELFGTPNHVISTFSLPLGNFDFFKDNIRLNRNMEPYGALGDLGWYCARFSLWAFRYEDPESVSCEFLEETSDGVPVTLAANLMFKGGRTASFTCSFKQAWRQWAEVVGPKCALRVEDFVIPAEINVSKFTVTRGSVSAKALTFPNEVVKEEAIKGCQQHTKVVEKLSDIAISGNLEEFWPKVAIQTQMVLSAMVTSARRQTGWVQPRERTKAKPKEEAPKGKGKGKGKSKNGEKGTASEEAEKQFLPKKPHFTRVGAINPGSSGVNLEVKVLSIQKAAGEDSLIAIVGDASGFIKLIAQGEAETSKMKEGADLVIRNASVKMMKGFVHLQVGKWGKVETSKEEFNFVPNEKTNISDTEYELVPNK</sequence>
<dbReference type="Gene3D" id="2.40.50.140">
    <property type="entry name" value="Nucleic acid-binding proteins"/>
    <property type="match status" value="1"/>
</dbReference>
<evidence type="ECO:0000313" key="9">
    <source>
        <dbReference type="Proteomes" id="UP000654075"/>
    </source>
</evidence>
<evidence type="ECO:0000313" key="6">
    <source>
        <dbReference type="EMBL" id="CAE8631512.1"/>
    </source>
</evidence>
<comment type="similarity">
    <text evidence="1">Belongs to the Gfo/Idh/MocA family.</text>
</comment>
<dbReference type="SUPFAM" id="SSF51735">
    <property type="entry name" value="NAD(P)-binding Rossmann-fold domains"/>
    <property type="match status" value="1"/>
</dbReference>
<feature type="domain" description="Gfo/Idh/MocA-like oxidoreductase N-terminal" evidence="3">
    <location>
        <begin position="6"/>
        <end position="123"/>
    </location>
</feature>
<evidence type="ECO:0000259" key="4">
    <source>
        <dbReference type="Pfam" id="PF21473"/>
    </source>
</evidence>
<evidence type="ECO:0000256" key="2">
    <source>
        <dbReference type="SAM" id="MobiDB-lite"/>
    </source>
</evidence>
<dbReference type="SUPFAM" id="SSF55347">
    <property type="entry name" value="Glyceraldehyde-3-phosphate dehydrogenase-like, C-terminal domain"/>
    <property type="match status" value="1"/>
</dbReference>
<dbReference type="Proteomes" id="UP000626109">
    <property type="component" value="Unassembled WGS sequence"/>
</dbReference>